<evidence type="ECO:0008006" key="2">
    <source>
        <dbReference type="Google" id="ProtNLM"/>
    </source>
</evidence>
<reference evidence="1" key="1">
    <citation type="submission" date="2024-07" db="EMBL/GenBank/DDBJ databases">
        <authorList>
            <person name="Yu S.T."/>
        </authorList>
    </citation>
    <scope>NUCLEOTIDE SEQUENCE</scope>
    <source>
        <strain evidence="1">R28</strain>
    </source>
</reference>
<gene>
    <name evidence="1" type="ORF">AB5J49_44380</name>
</gene>
<organism evidence="1">
    <name type="scientific">Streptomyces sp. R28</name>
    <dbReference type="NCBI Taxonomy" id="3238628"/>
    <lineage>
        <taxon>Bacteria</taxon>
        <taxon>Bacillati</taxon>
        <taxon>Actinomycetota</taxon>
        <taxon>Actinomycetes</taxon>
        <taxon>Kitasatosporales</taxon>
        <taxon>Streptomycetaceae</taxon>
        <taxon>Streptomyces</taxon>
    </lineage>
</organism>
<dbReference type="RefSeq" id="WP_369174537.1">
    <property type="nucleotide sequence ID" value="NZ_CP163439.1"/>
</dbReference>
<proteinExistence type="predicted"/>
<accession>A0AB39QAJ8</accession>
<dbReference type="EMBL" id="CP163439">
    <property type="protein sequence ID" value="XDQ39826.1"/>
    <property type="molecule type" value="Genomic_DNA"/>
</dbReference>
<dbReference type="Gene3D" id="2.180.10.10">
    <property type="entry name" value="RHS repeat-associated core"/>
    <property type="match status" value="1"/>
</dbReference>
<protein>
    <recommendedName>
        <fullName evidence="2">YD repeat-containing protein</fullName>
    </recommendedName>
</protein>
<evidence type="ECO:0000313" key="1">
    <source>
        <dbReference type="EMBL" id="XDQ39826.1"/>
    </source>
</evidence>
<sequence>MFNTNEVRARPAVLSKCALLDSPVKITDNSQSTVTYTYDTAAEPQGPTTRATDSVAATRDSDGTLVYSDSVTSSASTYHYDAVGRLTEVGYRRSGRGLPDQRRHHRVLQHEGLPWRPRQPLFMVREAHPSAS</sequence>
<name>A0AB39QAJ8_9ACTN</name>
<dbReference type="AlphaFoldDB" id="A0AB39QAJ8"/>